<dbReference type="PANTHER" id="PTHR46929">
    <property type="entry name" value="EXPRESSED PROTEIN"/>
    <property type="match status" value="1"/>
</dbReference>
<gene>
    <name evidence="3" type="ORF">DH2020_020826</name>
</gene>
<proteinExistence type="predicted"/>
<evidence type="ECO:0000313" key="4">
    <source>
        <dbReference type="Proteomes" id="UP001318860"/>
    </source>
</evidence>
<dbReference type="EMBL" id="JABTTQ020000012">
    <property type="protein sequence ID" value="KAK6144006.1"/>
    <property type="molecule type" value="Genomic_DNA"/>
</dbReference>
<feature type="domain" description="Myb/SANT-like" evidence="2">
    <location>
        <begin position="18"/>
        <end position="110"/>
    </location>
</feature>
<accession>A0ABR0W8N5</accession>
<feature type="compositionally biased region" description="Pro residues" evidence="1">
    <location>
        <begin position="227"/>
        <end position="243"/>
    </location>
</feature>
<name>A0ABR0W8N5_REHGL</name>
<keyword evidence="4" id="KW-1185">Reference proteome</keyword>
<sequence length="260" mass="29508">MAPWYLLRQEDYIYDLDWVAPQDALFIDVLMDQYAIGNFNPLRVNAHAVLIARDVVNKEFKKDFTFEYCMGRLQLLKKRYRVMYWVTRKHGVRYDPDTNRVTASDVVWDEIFQTNEFGIAYQEFGDPKWLELIALFGSLEDHVPLPHTEVIEISSDNETNDIGNMQGLPNSNASPPSVVNISSSWDVADQSFWNYLGQFGHSFDSASEGSVNQPLPPEHGKCTPGPSAQPSPVRYPRPPPRYMPSPSKSVDSKGSSCKPA</sequence>
<comment type="caution">
    <text evidence="3">The sequence shown here is derived from an EMBL/GenBank/DDBJ whole genome shotgun (WGS) entry which is preliminary data.</text>
</comment>
<dbReference type="PANTHER" id="PTHR46929:SF3">
    <property type="entry name" value="MYB_SANT-LIKE DOMAIN-CONTAINING PROTEIN"/>
    <property type="match status" value="1"/>
</dbReference>
<dbReference type="InterPro" id="IPR024752">
    <property type="entry name" value="Myb/SANT-like_dom"/>
</dbReference>
<organism evidence="3 4">
    <name type="scientific">Rehmannia glutinosa</name>
    <name type="common">Chinese foxglove</name>
    <dbReference type="NCBI Taxonomy" id="99300"/>
    <lineage>
        <taxon>Eukaryota</taxon>
        <taxon>Viridiplantae</taxon>
        <taxon>Streptophyta</taxon>
        <taxon>Embryophyta</taxon>
        <taxon>Tracheophyta</taxon>
        <taxon>Spermatophyta</taxon>
        <taxon>Magnoliopsida</taxon>
        <taxon>eudicotyledons</taxon>
        <taxon>Gunneridae</taxon>
        <taxon>Pentapetalae</taxon>
        <taxon>asterids</taxon>
        <taxon>lamiids</taxon>
        <taxon>Lamiales</taxon>
        <taxon>Orobanchaceae</taxon>
        <taxon>Rehmannieae</taxon>
        <taxon>Rehmannia</taxon>
    </lineage>
</organism>
<reference evidence="3 4" key="1">
    <citation type="journal article" date="2021" name="Comput. Struct. Biotechnol. J.">
        <title>De novo genome assembly of the potent medicinal plant Rehmannia glutinosa using nanopore technology.</title>
        <authorList>
            <person name="Ma L."/>
            <person name="Dong C."/>
            <person name="Song C."/>
            <person name="Wang X."/>
            <person name="Zheng X."/>
            <person name="Niu Y."/>
            <person name="Chen S."/>
            <person name="Feng W."/>
        </authorList>
    </citation>
    <scope>NUCLEOTIDE SEQUENCE [LARGE SCALE GENOMIC DNA]</scope>
    <source>
        <strain evidence="3">DH-2019</strain>
    </source>
</reference>
<evidence type="ECO:0000259" key="2">
    <source>
        <dbReference type="Pfam" id="PF12776"/>
    </source>
</evidence>
<evidence type="ECO:0000313" key="3">
    <source>
        <dbReference type="EMBL" id="KAK6144006.1"/>
    </source>
</evidence>
<dbReference type="Proteomes" id="UP001318860">
    <property type="component" value="Unassembled WGS sequence"/>
</dbReference>
<dbReference type="Pfam" id="PF12776">
    <property type="entry name" value="Myb_DNA-bind_3"/>
    <property type="match status" value="1"/>
</dbReference>
<evidence type="ECO:0000256" key="1">
    <source>
        <dbReference type="SAM" id="MobiDB-lite"/>
    </source>
</evidence>
<protein>
    <recommendedName>
        <fullName evidence="2">Myb/SANT-like domain-containing protein</fullName>
    </recommendedName>
</protein>
<feature type="region of interest" description="Disordered" evidence="1">
    <location>
        <begin position="206"/>
        <end position="260"/>
    </location>
</feature>
<feature type="compositionally biased region" description="Low complexity" evidence="1">
    <location>
        <begin position="244"/>
        <end position="260"/>
    </location>
</feature>